<keyword evidence="3 7" id="KW-1133">Transmembrane helix</keyword>
<comment type="subcellular location">
    <subcellularLocation>
        <location evidence="1">Membrane</location>
        <topology evidence="1">Multi-pass membrane protein</topology>
    </subcellularLocation>
</comment>
<dbReference type="GO" id="GO:0006457">
    <property type="term" value="P:protein folding"/>
    <property type="evidence" value="ECO:0007669"/>
    <property type="project" value="InterPro"/>
</dbReference>
<evidence type="ECO:0000259" key="8">
    <source>
        <dbReference type="PROSITE" id="PS50076"/>
    </source>
</evidence>
<gene>
    <name evidence="9" type="ORF">KP79_PYT18879</name>
</gene>
<dbReference type="PANTHER" id="PTHR44176">
    <property type="entry name" value="DNAJ HOMOLOG SUBFAMILY C MEMBER 25"/>
    <property type="match status" value="1"/>
</dbReference>
<dbReference type="InterPro" id="IPR001623">
    <property type="entry name" value="DnaJ_domain"/>
</dbReference>
<feature type="domain" description="J" evidence="8">
    <location>
        <begin position="1"/>
        <end position="56"/>
    </location>
</feature>
<proteinExistence type="inferred from homology"/>
<evidence type="ECO:0000313" key="9">
    <source>
        <dbReference type="EMBL" id="OWF46767.1"/>
    </source>
</evidence>
<evidence type="ECO:0000256" key="6">
    <source>
        <dbReference type="ARBA" id="ARBA00024193"/>
    </source>
</evidence>
<accession>A0A210QDE1</accession>
<sequence length="291" mass="35420">MADITQAYRKLARKWHPDMHKTKAKKEEAEQMFTTIANAYEILRDEEQRSDYDYMLDHPDEYLSNYYNYYRRRFAPKVDPRIVVVVTITIISIIQYWAAWNNYNTAITYLSKEPKYRFRAQEIIKQEKLSNSTNKKKDRRNKELIREEEEAIIRKVIEEKMDIRGAYQKPTVYDVLWLQILLLPYTLYKYVASCIDWTWRYRIKKKEYDLAAKHYLIRRNLKISEGQFDALPDHEKEDHLLRELWIKEKFQVWKTAKEEEMKIKMAESARYKSYRRYMKKGGPGQMSFGPE</sequence>
<dbReference type="OrthoDB" id="270167at2759"/>
<evidence type="ECO:0000256" key="7">
    <source>
        <dbReference type="SAM" id="Phobius"/>
    </source>
</evidence>
<feature type="transmembrane region" description="Helical" evidence="7">
    <location>
        <begin position="176"/>
        <end position="199"/>
    </location>
</feature>
<dbReference type="CDD" id="cd06257">
    <property type="entry name" value="DnaJ"/>
    <property type="match status" value="1"/>
</dbReference>
<feature type="transmembrane region" description="Helical" evidence="7">
    <location>
        <begin position="82"/>
        <end position="100"/>
    </location>
</feature>
<protein>
    <submittedName>
        <fullName evidence="9">DnaJ-like subfamily C member 25</fullName>
    </submittedName>
</protein>
<dbReference type="Proteomes" id="UP000242188">
    <property type="component" value="Unassembled WGS sequence"/>
</dbReference>
<dbReference type="Gene3D" id="1.10.287.110">
    <property type="entry name" value="DnaJ domain"/>
    <property type="match status" value="1"/>
</dbReference>
<dbReference type="InterPro" id="IPR018253">
    <property type="entry name" value="DnaJ_domain_CS"/>
</dbReference>
<dbReference type="PRINTS" id="PR00625">
    <property type="entry name" value="JDOMAIN"/>
</dbReference>
<evidence type="ECO:0000256" key="2">
    <source>
        <dbReference type="ARBA" id="ARBA00022692"/>
    </source>
</evidence>
<dbReference type="PROSITE" id="PS00636">
    <property type="entry name" value="DNAJ_1"/>
    <property type="match status" value="1"/>
</dbReference>
<keyword evidence="10" id="KW-1185">Reference proteome</keyword>
<dbReference type="PROSITE" id="PS50076">
    <property type="entry name" value="DNAJ_2"/>
    <property type="match status" value="1"/>
</dbReference>
<name>A0A210QDE1_MIZYE</name>
<comment type="similarity">
    <text evidence="6">Belongs to the DNAJC25 family.</text>
</comment>
<keyword evidence="5" id="KW-0143">Chaperone</keyword>
<keyword evidence="4 7" id="KW-0472">Membrane</keyword>
<reference evidence="9 10" key="1">
    <citation type="journal article" date="2017" name="Nat. Ecol. Evol.">
        <title>Scallop genome provides insights into evolution of bilaterian karyotype and development.</title>
        <authorList>
            <person name="Wang S."/>
            <person name="Zhang J."/>
            <person name="Jiao W."/>
            <person name="Li J."/>
            <person name="Xun X."/>
            <person name="Sun Y."/>
            <person name="Guo X."/>
            <person name="Huan P."/>
            <person name="Dong B."/>
            <person name="Zhang L."/>
            <person name="Hu X."/>
            <person name="Sun X."/>
            <person name="Wang J."/>
            <person name="Zhao C."/>
            <person name="Wang Y."/>
            <person name="Wang D."/>
            <person name="Huang X."/>
            <person name="Wang R."/>
            <person name="Lv J."/>
            <person name="Li Y."/>
            <person name="Zhang Z."/>
            <person name="Liu B."/>
            <person name="Lu W."/>
            <person name="Hui Y."/>
            <person name="Liang J."/>
            <person name="Zhou Z."/>
            <person name="Hou R."/>
            <person name="Li X."/>
            <person name="Liu Y."/>
            <person name="Li H."/>
            <person name="Ning X."/>
            <person name="Lin Y."/>
            <person name="Zhao L."/>
            <person name="Xing Q."/>
            <person name="Dou J."/>
            <person name="Li Y."/>
            <person name="Mao J."/>
            <person name="Guo H."/>
            <person name="Dou H."/>
            <person name="Li T."/>
            <person name="Mu C."/>
            <person name="Jiang W."/>
            <person name="Fu Q."/>
            <person name="Fu X."/>
            <person name="Miao Y."/>
            <person name="Liu J."/>
            <person name="Yu Q."/>
            <person name="Li R."/>
            <person name="Liao H."/>
            <person name="Li X."/>
            <person name="Kong Y."/>
            <person name="Jiang Z."/>
            <person name="Chourrout D."/>
            <person name="Li R."/>
            <person name="Bao Z."/>
        </authorList>
    </citation>
    <scope>NUCLEOTIDE SEQUENCE [LARGE SCALE GENOMIC DNA]</scope>
    <source>
        <strain evidence="9 10">PY_sf001</strain>
    </source>
</reference>
<dbReference type="SMART" id="SM00271">
    <property type="entry name" value="DnaJ"/>
    <property type="match status" value="1"/>
</dbReference>
<evidence type="ECO:0000313" key="10">
    <source>
        <dbReference type="Proteomes" id="UP000242188"/>
    </source>
</evidence>
<dbReference type="PANTHER" id="PTHR44176:SF1">
    <property type="entry name" value="DNAJ HOMOLOG SUBFAMILY C MEMBER 25"/>
    <property type="match status" value="1"/>
</dbReference>
<organism evidence="9 10">
    <name type="scientific">Mizuhopecten yessoensis</name>
    <name type="common">Japanese scallop</name>
    <name type="synonym">Patinopecten yessoensis</name>
    <dbReference type="NCBI Taxonomy" id="6573"/>
    <lineage>
        <taxon>Eukaryota</taxon>
        <taxon>Metazoa</taxon>
        <taxon>Spiralia</taxon>
        <taxon>Lophotrochozoa</taxon>
        <taxon>Mollusca</taxon>
        <taxon>Bivalvia</taxon>
        <taxon>Autobranchia</taxon>
        <taxon>Pteriomorphia</taxon>
        <taxon>Pectinida</taxon>
        <taxon>Pectinoidea</taxon>
        <taxon>Pectinidae</taxon>
        <taxon>Mizuhopecten</taxon>
    </lineage>
</organism>
<dbReference type="SUPFAM" id="SSF46565">
    <property type="entry name" value="Chaperone J-domain"/>
    <property type="match status" value="1"/>
</dbReference>
<dbReference type="InterPro" id="IPR036869">
    <property type="entry name" value="J_dom_sf"/>
</dbReference>
<dbReference type="EMBL" id="NEDP02004093">
    <property type="protein sequence ID" value="OWF46767.1"/>
    <property type="molecule type" value="Genomic_DNA"/>
</dbReference>
<dbReference type="STRING" id="6573.A0A210QDE1"/>
<dbReference type="Pfam" id="PF00226">
    <property type="entry name" value="DnaJ"/>
    <property type="match status" value="1"/>
</dbReference>
<dbReference type="GO" id="GO:0005789">
    <property type="term" value="C:endoplasmic reticulum membrane"/>
    <property type="evidence" value="ECO:0007669"/>
    <property type="project" value="TreeGrafter"/>
</dbReference>
<evidence type="ECO:0000256" key="5">
    <source>
        <dbReference type="ARBA" id="ARBA00023186"/>
    </source>
</evidence>
<dbReference type="InterPro" id="IPR044632">
    <property type="entry name" value="DNAJC25-like"/>
</dbReference>
<dbReference type="AlphaFoldDB" id="A0A210QDE1"/>
<evidence type="ECO:0000256" key="4">
    <source>
        <dbReference type="ARBA" id="ARBA00023136"/>
    </source>
</evidence>
<evidence type="ECO:0000256" key="3">
    <source>
        <dbReference type="ARBA" id="ARBA00022989"/>
    </source>
</evidence>
<keyword evidence="2 7" id="KW-0812">Transmembrane</keyword>
<evidence type="ECO:0000256" key="1">
    <source>
        <dbReference type="ARBA" id="ARBA00004141"/>
    </source>
</evidence>
<comment type="caution">
    <text evidence="9">The sequence shown here is derived from an EMBL/GenBank/DDBJ whole genome shotgun (WGS) entry which is preliminary data.</text>
</comment>